<name>A0A841TB50_9BACL</name>
<keyword evidence="5 8" id="KW-1133">Transmembrane helix</keyword>
<protein>
    <submittedName>
        <fullName evidence="10">FtsQ-type POTRA domain-containing protein</fullName>
    </submittedName>
</protein>
<keyword evidence="7" id="KW-0131">Cell cycle</keyword>
<evidence type="ECO:0000256" key="5">
    <source>
        <dbReference type="ARBA" id="ARBA00022989"/>
    </source>
</evidence>
<feature type="transmembrane region" description="Helical" evidence="8">
    <location>
        <begin position="21"/>
        <end position="39"/>
    </location>
</feature>
<keyword evidence="4 8" id="KW-0812">Transmembrane</keyword>
<evidence type="ECO:0000259" key="9">
    <source>
        <dbReference type="PROSITE" id="PS51779"/>
    </source>
</evidence>
<keyword evidence="2" id="KW-1003">Cell membrane</keyword>
<evidence type="ECO:0000256" key="3">
    <source>
        <dbReference type="ARBA" id="ARBA00022618"/>
    </source>
</evidence>
<dbReference type="PANTHER" id="PTHR37820">
    <property type="entry name" value="CELL DIVISION PROTEIN DIVIB"/>
    <property type="match status" value="1"/>
</dbReference>
<dbReference type="InterPro" id="IPR013685">
    <property type="entry name" value="POTRA_FtsQ_type"/>
</dbReference>
<dbReference type="EMBL" id="JACJVN010000028">
    <property type="protein sequence ID" value="MBB6677316.1"/>
    <property type="molecule type" value="Genomic_DNA"/>
</dbReference>
<dbReference type="PROSITE" id="PS51779">
    <property type="entry name" value="POTRA"/>
    <property type="match status" value="1"/>
</dbReference>
<reference evidence="10 11" key="1">
    <citation type="submission" date="2020-08" db="EMBL/GenBank/DDBJ databases">
        <title>Cohnella phylogeny.</title>
        <authorList>
            <person name="Dunlap C."/>
        </authorList>
    </citation>
    <scope>NUCLEOTIDE SEQUENCE [LARGE SCALE GENOMIC DNA]</scope>
    <source>
        <strain evidence="10 11">DSM 103658</strain>
    </source>
</reference>
<evidence type="ECO:0000313" key="10">
    <source>
        <dbReference type="EMBL" id="MBB6677316.1"/>
    </source>
</evidence>
<feature type="domain" description="POTRA" evidence="9">
    <location>
        <begin position="44"/>
        <end position="112"/>
    </location>
</feature>
<dbReference type="Proteomes" id="UP000574133">
    <property type="component" value="Unassembled WGS sequence"/>
</dbReference>
<dbReference type="GO" id="GO:0051301">
    <property type="term" value="P:cell division"/>
    <property type="evidence" value="ECO:0007669"/>
    <property type="project" value="UniProtKB-KW"/>
</dbReference>
<dbReference type="InterPro" id="IPR050487">
    <property type="entry name" value="FtsQ_DivIB"/>
</dbReference>
<dbReference type="RefSeq" id="WP_185178583.1">
    <property type="nucleotide sequence ID" value="NZ_CBCSEP010000004.1"/>
</dbReference>
<evidence type="ECO:0000256" key="7">
    <source>
        <dbReference type="ARBA" id="ARBA00023306"/>
    </source>
</evidence>
<dbReference type="Pfam" id="PF08478">
    <property type="entry name" value="POTRA_1"/>
    <property type="match status" value="1"/>
</dbReference>
<gene>
    <name evidence="10" type="ORF">H4Q31_08260</name>
</gene>
<comment type="caution">
    <text evidence="10">The sequence shown here is derived from an EMBL/GenBank/DDBJ whole genome shotgun (WGS) entry which is preliminary data.</text>
</comment>
<evidence type="ECO:0000256" key="8">
    <source>
        <dbReference type="SAM" id="Phobius"/>
    </source>
</evidence>
<dbReference type="AlphaFoldDB" id="A0A841TB50"/>
<keyword evidence="3" id="KW-0132">Cell division</keyword>
<comment type="subcellular location">
    <subcellularLocation>
        <location evidence="1">Membrane</location>
    </subcellularLocation>
</comment>
<organism evidence="10 11">
    <name type="scientific">Cohnella lubricantis</name>
    <dbReference type="NCBI Taxonomy" id="2163172"/>
    <lineage>
        <taxon>Bacteria</taxon>
        <taxon>Bacillati</taxon>
        <taxon>Bacillota</taxon>
        <taxon>Bacilli</taxon>
        <taxon>Bacillales</taxon>
        <taxon>Paenibacillaceae</taxon>
        <taxon>Cohnella</taxon>
    </lineage>
</organism>
<sequence>MAERIPALRPEPVAPRRRGGTLLGIVIALFAIALIVLFFHSSLSRITDIEITGTRYAAAADVEQALGIQEGDSFFKGSPKKLEAKIEEIGPVQNATVTKRFPGHLKIEVQEFAAVAVELNDTGRASLVLENGLSIPMKEGESLPDMPILTGWNVNDPNRAALCGVLGKLEPAALGDFSQIAPDPSNAYPDRIKLFTRSKFEIVTTIGKLPGKMDIMGEIVANRAPGLITLLEADYYLPYSAQNEQQSGS</sequence>
<keyword evidence="11" id="KW-1185">Reference proteome</keyword>
<dbReference type="Gene3D" id="3.40.50.10960">
    <property type="match status" value="1"/>
</dbReference>
<accession>A0A841TB50</accession>
<evidence type="ECO:0000256" key="1">
    <source>
        <dbReference type="ARBA" id="ARBA00004370"/>
    </source>
</evidence>
<evidence type="ECO:0000256" key="4">
    <source>
        <dbReference type="ARBA" id="ARBA00022692"/>
    </source>
</evidence>
<dbReference type="PANTHER" id="PTHR37820:SF1">
    <property type="entry name" value="CELL DIVISION PROTEIN FTSQ"/>
    <property type="match status" value="1"/>
</dbReference>
<evidence type="ECO:0000313" key="11">
    <source>
        <dbReference type="Proteomes" id="UP000574133"/>
    </source>
</evidence>
<dbReference type="InterPro" id="IPR034746">
    <property type="entry name" value="POTRA"/>
</dbReference>
<proteinExistence type="predicted"/>
<dbReference type="GO" id="GO:0005886">
    <property type="term" value="C:plasma membrane"/>
    <property type="evidence" value="ECO:0007669"/>
    <property type="project" value="TreeGrafter"/>
</dbReference>
<evidence type="ECO:0000256" key="2">
    <source>
        <dbReference type="ARBA" id="ARBA00022475"/>
    </source>
</evidence>
<evidence type="ECO:0000256" key="6">
    <source>
        <dbReference type="ARBA" id="ARBA00023136"/>
    </source>
</evidence>
<dbReference type="Gene3D" id="3.10.20.310">
    <property type="entry name" value="membrane protein fhac"/>
    <property type="match status" value="1"/>
</dbReference>
<keyword evidence="6 8" id="KW-0472">Membrane</keyword>